<organism evidence="1 2">
    <name type="scientific">candidate division WOR-3 bacterium</name>
    <dbReference type="NCBI Taxonomy" id="2052148"/>
    <lineage>
        <taxon>Bacteria</taxon>
        <taxon>Bacteria division WOR-3</taxon>
    </lineage>
</organism>
<evidence type="ECO:0000313" key="1">
    <source>
        <dbReference type="EMBL" id="HAV92205.1"/>
    </source>
</evidence>
<dbReference type="EMBL" id="DMZY01000103">
    <property type="protein sequence ID" value="HAV92205.1"/>
    <property type="molecule type" value="Genomic_DNA"/>
</dbReference>
<accession>A0A350H9I9</accession>
<dbReference type="PROSITE" id="PS51257">
    <property type="entry name" value="PROKAR_LIPOPROTEIN"/>
    <property type="match status" value="1"/>
</dbReference>
<name>A0A350H9I9_UNCW3</name>
<comment type="caution">
    <text evidence="1">The sequence shown here is derived from an EMBL/GenBank/DDBJ whole genome shotgun (WGS) entry which is preliminary data.</text>
</comment>
<evidence type="ECO:0000313" key="2">
    <source>
        <dbReference type="Proteomes" id="UP000264062"/>
    </source>
</evidence>
<dbReference type="Proteomes" id="UP000264062">
    <property type="component" value="Unassembled WGS sequence"/>
</dbReference>
<gene>
    <name evidence="1" type="ORF">DCW38_03380</name>
</gene>
<proteinExistence type="predicted"/>
<sequence>MKKSLRLVVISLLALSMLIMSGCLYGTYQIADPVGQNNLHYAYYYAYAGYFSASDKALADTNDIPTKIMSATVMYGLLDQLDLQVGYIGSSLGAGLKYSPDFNIPLRFALLGSIYTDIKTILIYPKIGGIASYHLNNNLTLSLGSQFYLKTDSKSNYNGEVFASLDIKRPNVFNYKIPDFFVNLLIPKAFQLNISYPINEPEKRLYLGVSLRHELDFNWDKSSKSI</sequence>
<dbReference type="AlphaFoldDB" id="A0A350H9I9"/>
<reference evidence="1 2" key="1">
    <citation type="journal article" date="2018" name="Nat. Biotechnol.">
        <title>A standardized bacterial taxonomy based on genome phylogeny substantially revises the tree of life.</title>
        <authorList>
            <person name="Parks D.H."/>
            <person name="Chuvochina M."/>
            <person name="Waite D.W."/>
            <person name="Rinke C."/>
            <person name="Skarshewski A."/>
            <person name="Chaumeil P.A."/>
            <person name="Hugenholtz P."/>
        </authorList>
    </citation>
    <scope>NUCLEOTIDE SEQUENCE [LARGE SCALE GENOMIC DNA]</scope>
    <source>
        <strain evidence="1">UBA9956</strain>
    </source>
</reference>
<protein>
    <submittedName>
        <fullName evidence="1">Uncharacterized protein</fullName>
    </submittedName>
</protein>